<dbReference type="EMBL" id="CAMXCT030000335">
    <property type="protein sequence ID" value="CAL4764616.1"/>
    <property type="molecule type" value="Genomic_DNA"/>
</dbReference>
<feature type="compositionally biased region" description="Acidic residues" evidence="1">
    <location>
        <begin position="479"/>
        <end position="496"/>
    </location>
</feature>
<sequence length="1902" mass="215381">MDWKDLDQIGTRFIAYLEKVFREPRFLFVALETEDDAQRILQDAWGISELGAVGDEAVRILMLWRDAMDVPFRRQTQLRCTNSFSLLQPPGTTAARTLQDEFENVVRQGPGFVLDMVKRQLKRKRDAKGTQRADIERDQRAVYALQLAEVIREAYLPVTHQIEVLDDPNKAWGRIFGSRRSKTLRNRYKAWQRFRSWLVAYSGEVWPKSLTPLISFVEERIDDGCSFTCPSELHASLTILEQIGRVPDEKRFSSDTTWLSHSASWKLELETHARVDKAAKPYTVAILASLEIFVMDLQQDLYARFIAWVMLIASWTSLRVDDIQNLLPETLRLSRRGFSARIVLGRLGTPRFQDEVWRANMAMLLAAGEMLLFWAGHSPRHFLTQAALSLGVTKERRDYLGRWSIGRVGSNAYIHSARQVVEEVQVEVLQALVKGTAVIDEGELLDEIAQFADEHGLIGHRIKRRHTQQFRRDTALVLPEEEESEAEEDVPPEGESDAIVLEPRPEAAGNSDRAKFFVTVSRRGGIRIVARFGIQFHLNLFYGILPRDLAMAVDDAQRRDFLRNHVTSDLQYVWEDSQVSLDMQYRMAQHYTSLRVFIALAETAAELRTALRTDFQMDPTAGAEQRAELARVVSSWLTGRQLYEKETELTAESKVMGMPRNLQHSERLAMVKAVETVLGDLAGNDTPSAEYLALKVEECENGEITASTLDEVTSKAHKNTSSLQTSLDPAGHVRVVKNKTKGALPANTEEYRQAMKLESITWMCMSAKFKSKSWLSDLRLEHFTKFTEYILGERVHSIKIPVDGQNMALKPQWALVLQYEHRLRREACKLVNRGEATLAEALQRVIKDADLKESFFTTPLALTAAETPAKFSRSSFKGSSDSNDDATGRAKGLTKSGETPASVWQLEQMQALVTMRGATAFAVYQCQFGAQSPKPTRFMTSLQKAKSLPAQGLPTFDSKRHYLGPLPRSCTHKYHVKKLIGKEAGKWRTADSAAYPPPLCKWLAQLIVSRVGEARSELSGGRVTAMAGQATELSVAQGLADEPVSERMQAFCRRLYDILQTAVLEKFDDIRLEAIKLGLGRIGSSPFSDEELNALRGRWASLLPSRAMALCVPERQPFYLGLIGQTLELLSDPDFSIYMDGKDSFWNGVPVGFDEPLPRVPELYPRKEKVRPLDDSEYNNMATNYKSAREMADDLEKKFCEEEQLGRMIPTTVGEMKSKFPHRTPLVAAMGALRKPNGDVRPLHDGTHYVQLNNAILFQDQLQYPGPEDAAGMVRNVKEEQESVYALSADIKAAHRLVKIREEDWPLLGCKVRSEDKTVWINTVGTFGISSASYWWSRLFSGVGRAVGYLLNQQDWHQLVCVDDLHLSCLGVRKFLNLWIAILMYELMGTPFAYGKFTGGLQVQFVGYLLDYKECFIGITKRRGDWLIQFIDEMARSRGTIYLRRFNEFLGRLGFVARVLIWLKPFLAPLYAWSAAIDRSTVATAPRLVLLVLQFLKVQLTDCTYLHSCERPQTAGGEVFRTHAKCEVNRVVLGGHHLESGKWFSLEVLPHQAPYLFKSDGQSQWASTTAGLLAALIALHLFGYLEVGRRNNLPPLHVGAGTDNLANEHLLKKGLTTKWPLCLVFMQLTEALMRAHVHVSLDWRPRDENCLVDALTNGDFSAVDPGSRIFCVWEQFDFSLLQRLWGEREIYLDKEVHEGDKLAHYARACTDIVFRYPFGTQELLGVAARGEYDLQQHAKASGESLEYQVPGQKRKFVPHVIEPSLGIDRLFLALLCSAYDEDEIDGDKRSVLRFHPCVAPITCAIFPLLKNKPPLVNKAKGLASMLRTRGFNVLYDEAGTIGKRYRRMDEVGTPFCCTIDFDTLEDDTVTVRKRDDPMTVERMRRDEIGDFLEKECRLPMSC</sequence>
<dbReference type="GO" id="GO:0005739">
    <property type="term" value="C:mitochondrion"/>
    <property type="evidence" value="ECO:0007669"/>
    <property type="project" value="TreeGrafter"/>
</dbReference>
<dbReference type="Proteomes" id="UP001152797">
    <property type="component" value="Unassembled WGS sequence"/>
</dbReference>
<accession>A0A9P1BPX4</accession>
<dbReference type="EMBL" id="CAMXCT010000335">
    <property type="protein sequence ID" value="CAI3977304.1"/>
    <property type="molecule type" value="Genomic_DNA"/>
</dbReference>
<dbReference type="InterPro" id="IPR027031">
    <property type="entry name" value="Gly-tRNA_synthase/POLG2"/>
</dbReference>
<evidence type="ECO:0000313" key="5">
    <source>
        <dbReference type="Proteomes" id="UP001152797"/>
    </source>
</evidence>
<dbReference type="PANTHER" id="PTHR10745:SF8">
    <property type="entry name" value="DNA POLYMERASE SUBUNIT GAMMA-2, MITOCHONDRIAL"/>
    <property type="match status" value="1"/>
</dbReference>
<dbReference type="GO" id="GO:0006264">
    <property type="term" value="P:mitochondrial DNA replication"/>
    <property type="evidence" value="ECO:0007669"/>
    <property type="project" value="TreeGrafter"/>
</dbReference>
<evidence type="ECO:0000256" key="1">
    <source>
        <dbReference type="SAM" id="MobiDB-lite"/>
    </source>
</evidence>
<dbReference type="Pfam" id="PF03129">
    <property type="entry name" value="HGTP_anticodon"/>
    <property type="match status" value="1"/>
</dbReference>
<proteinExistence type="predicted"/>
<dbReference type="Gene3D" id="3.30.930.10">
    <property type="entry name" value="Bira Bifunctional Protein, Domain 2"/>
    <property type="match status" value="1"/>
</dbReference>
<dbReference type="InterPro" id="IPR004154">
    <property type="entry name" value="Anticodon-bd"/>
</dbReference>
<feature type="domain" description="Aminoacyl-transfer RNA synthetases class-II family profile" evidence="2">
    <location>
        <begin position="1015"/>
        <end position="1796"/>
    </location>
</feature>
<evidence type="ECO:0000259" key="2">
    <source>
        <dbReference type="PROSITE" id="PS50862"/>
    </source>
</evidence>
<reference evidence="3" key="1">
    <citation type="submission" date="2022-10" db="EMBL/GenBank/DDBJ databases">
        <authorList>
            <person name="Chen Y."/>
            <person name="Dougan E. K."/>
            <person name="Chan C."/>
            <person name="Rhodes N."/>
            <person name="Thang M."/>
        </authorList>
    </citation>
    <scope>NUCLEOTIDE SEQUENCE</scope>
</reference>
<dbReference type="OrthoDB" id="57698at2759"/>
<dbReference type="GO" id="GO:0016874">
    <property type="term" value="F:ligase activity"/>
    <property type="evidence" value="ECO:0007669"/>
    <property type="project" value="UniProtKB-KW"/>
</dbReference>
<feature type="region of interest" description="Disordered" evidence="1">
    <location>
        <begin position="872"/>
        <end position="899"/>
    </location>
</feature>
<dbReference type="InterPro" id="IPR036621">
    <property type="entry name" value="Anticodon-bd_dom_sf"/>
</dbReference>
<keyword evidence="4" id="KW-0436">Ligase</keyword>
<keyword evidence="5" id="KW-1185">Reference proteome</keyword>
<dbReference type="InterPro" id="IPR006195">
    <property type="entry name" value="aa-tRNA-synth_II"/>
</dbReference>
<dbReference type="Gene3D" id="3.40.50.800">
    <property type="entry name" value="Anticodon-binding domain"/>
    <property type="match status" value="1"/>
</dbReference>
<dbReference type="SUPFAM" id="SSF52954">
    <property type="entry name" value="Class II aaRS ABD-related"/>
    <property type="match status" value="1"/>
</dbReference>
<evidence type="ECO:0000313" key="3">
    <source>
        <dbReference type="EMBL" id="CAI3977304.1"/>
    </source>
</evidence>
<protein>
    <submittedName>
        <fullName evidence="4">Glycine--tRNA ligase (Glycyl-tRNA synthetase ) (GlyRS)</fullName>
    </submittedName>
</protein>
<feature type="compositionally biased region" description="Low complexity" evidence="1">
    <location>
        <begin position="872"/>
        <end position="881"/>
    </location>
</feature>
<gene>
    <name evidence="3" type="ORF">C1SCF055_LOCUS5456</name>
</gene>
<dbReference type="SUPFAM" id="SSF55681">
    <property type="entry name" value="Class II aaRS and biotin synthetases"/>
    <property type="match status" value="1"/>
</dbReference>
<comment type="caution">
    <text evidence="3">The sequence shown here is derived from an EMBL/GenBank/DDBJ whole genome shotgun (WGS) entry which is preliminary data.</text>
</comment>
<dbReference type="CDD" id="cd00858">
    <property type="entry name" value="GlyRS_anticodon"/>
    <property type="match status" value="1"/>
</dbReference>
<evidence type="ECO:0000313" key="4">
    <source>
        <dbReference type="EMBL" id="CAL4764616.1"/>
    </source>
</evidence>
<dbReference type="PROSITE" id="PS50862">
    <property type="entry name" value="AA_TRNA_LIGASE_II"/>
    <property type="match status" value="1"/>
</dbReference>
<name>A0A9P1BPX4_9DINO</name>
<dbReference type="EMBL" id="CAMXCT020000335">
    <property type="protein sequence ID" value="CAL1130679.1"/>
    <property type="molecule type" value="Genomic_DNA"/>
</dbReference>
<organism evidence="3">
    <name type="scientific">Cladocopium goreaui</name>
    <dbReference type="NCBI Taxonomy" id="2562237"/>
    <lineage>
        <taxon>Eukaryota</taxon>
        <taxon>Sar</taxon>
        <taxon>Alveolata</taxon>
        <taxon>Dinophyceae</taxon>
        <taxon>Suessiales</taxon>
        <taxon>Symbiodiniaceae</taxon>
        <taxon>Cladocopium</taxon>
    </lineage>
</organism>
<dbReference type="InterPro" id="IPR045864">
    <property type="entry name" value="aa-tRNA-synth_II/BPL/LPL"/>
</dbReference>
<dbReference type="PANTHER" id="PTHR10745">
    <property type="entry name" value="GLYCYL-TRNA SYNTHETASE/DNA POLYMERASE SUBUNIT GAMMA-2"/>
    <property type="match status" value="1"/>
</dbReference>
<reference evidence="4 5" key="2">
    <citation type="submission" date="2024-05" db="EMBL/GenBank/DDBJ databases">
        <authorList>
            <person name="Chen Y."/>
            <person name="Shah S."/>
            <person name="Dougan E. K."/>
            <person name="Thang M."/>
            <person name="Chan C."/>
        </authorList>
    </citation>
    <scope>NUCLEOTIDE SEQUENCE [LARGE SCALE GENOMIC DNA]</scope>
</reference>
<feature type="region of interest" description="Disordered" evidence="1">
    <location>
        <begin position="477"/>
        <end position="496"/>
    </location>
</feature>